<keyword evidence="2" id="KW-1185">Reference proteome</keyword>
<name>A0A9Q0DJT2_9TELE</name>
<evidence type="ECO:0000313" key="2">
    <source>
        <dbReference type="Proteomes" id="UP001148018"/>
    </source>
</evidence>
<dbReference type="EMBL" id="JANIIK010000116">
    <property type="protein sequence ID" value="KAJ3588290.1"/>
    <property type="molecule type" value="Genomic_DNA"/>
</dbReference>
<comment type="caution">
    <text evidence="1">The sequence shown here is derived from an EMBL/GenBank/DDBJ whole genome shotgun (WGS) entry which is preliminary data.</text>
</comment>
<protein>
    <submittedName>
        <fullName evidence="1">Uncharacterized protein</fullName>
    </submittedName>
</protein>
<sequence length="81" mass="8571">MEGRDGTMEEAALCGHILFGGRRASPLFRGQPRHSCWCSGEQDTAGPLSCLICPALCLGPPGDMPGAPVKSWTLLLLVEFG</sequence>
<dbReference type="AlphaFoldDB" id="A0A9Q0DJT2"/>
<accession>A0A9Q0DJT2</accession>
<gene>
    <name evidence="1" type="ORF">NHX12_011883</name>
</gene>
<reference evidence="1" key="1">
    <citation type="submission" date="2022-07" db="EMBL/GenBank/DDBJ databases">
        <title>Chromosome-level genome of Muraenolepis orangiensis.</title>
        <authorList>
            <person name="Kim J."/>
        </authorList>
    </citation>
    <scope>NUCLEOTIDE SEQUENCE</scope>
    <source>
        <strain evidence="1">KU_S4_2022</strain>
        <tissue evidence="1">Muscle</tissue>
    </source>
</reference>
<proteinExistence type="predicted"/>
<evidence type="ECO:0000313" key="1">
    <source>
        <dbReference type="EMBL" id="KAJ3588290.1"/>
    </source>
</evidence>
<organism evidence="1 2">
    <name type="scientific">Muraenolepis orangiensis</name>
    <name type="common">Patagonian moray cod</name>
    <dbReference type="NCBI Taxonomy" id="630683"/>
    <lineage>
        <taxon>Eukaryota</taxon>
        <taxon>Metazoa</taxon>
        <taxon>Chordata</taxon>
        <taxon>Craniata</taxon>
        <taxon>Vertebrata</taxon>
        <taxon>Euteleostomi</taxon>
        <taxon>Actinopterygii</taxon>
        <taxon>Neopterygii</taxon>
        <taxon>Teleostei</taxon>
        <taxon>Neoteleostei</taxon>
        <taxon>Acanthomorphata</taxon>
        <taxon>Zeiogadaria</taxon>
        <taxon>Gadariae</taxon>
        <taxon>Gadiformes</taxon>
        <taxon>Muraenolepidoidei</taxon>
        <taxon>Muraenolepididae</taxon>
        <taxon>Muraenolepis</taxon>
    </lineage>
</organism>
<dbReference type="Proteomes" id="UP001148018">
    <property type="component" value="Unassembled WGS sequence"/>
</dbReference>